<sequence>MLPEKLRSGIANFLTTPFHFRIRVTSALLPAEITGWGAVDPINKESEATAKTEFFAGISATASSLTIGQQAWYRTSPPGGAYRKGVIPVQIPQSIPWQKIQPYLTDVVELPGESIHGIPTTPFQFTVNGKGLIELNKAGASLPIGSVRAASGTIYLSITAPYYPQQVVLQETVMQSGYQYTLTEIINYENWGEELHLSPPA</sequence>
<evidence type="ECO:0000313" key="2">
    <source>
        <dbReference type="Proteomes" id="UP001197378"/>
    </source>
</evidence>
<comment type="caution">
    <text evidence="1">The sequence shown here is derived from an EMBL/GenBank/DDBJ whole genome shotgun (WGS) entry which is preliminary data.</text>
</comment>
<keyword evidence="2" id="KW-1185">Reference proteome</keyword>
<evidence type="ECO:0000313" key="1">
    <source>
        <dbReference type="EMBL" id="MBU2788704.1"/>
    </source>
</evidence>
<name>A0AAE3CKF2_9PROT</name>
<protein>
    <submittedName>
        <fullName evidence="1">Uncharacterized protein</fullName>
    </submittedName>
</protein>
<dbReference type="EMBL" id="JAAXYO010000155">
    <property type="protein sequence ID" value="MBU2788704.1"/>
    <property type="molecule type" value="Genomic_DNA"/>
</dbReference>
<dbReference type="RefSeq" id="WP_215870824.1">
    <property type="nucleotide sequence ID" value="NZ_JAAXYO010000155.1"/>
</dbReference>
<dbReference type="AlphaFoldDB" id="A0AAE3CKF2"/>
<gene>
    <name evidence="1" type="ORF">HFQ13_10930</name>
</gene>
<dbReference type="Proteomes" id="UP001197378">
    <property type="component" value="Unassembled WGS sequence"/>
</dbReference>
<reference evidence="1" key="1">
    <citation type="journal article" date="2021" name="ISME J.">
        <title>Genomic evolution of the class Acidithiobacillia: deep-branching Proteobacteria living in extreme acidic conditions.</title>
        <authorList>
            <person name="Moya-Beltran A."/>
            <person name="Beard S."/>
            <person name="Rojas-Villalobos C."/>
            <person name="Issotta F."/>
            <person name="Gallardo Y."/>
            <person name="Ulloa R."/>
            <person name="Giaveno A."/>
            <person name="Degli Esposti M."/>
            <person name="Johnson D.B."/>
            <person name="Quatrini R."/>
        </authorList>
    </citation>
    <scope>NUCLEOTIDE SEQUENCE</scope>
    <source>
        <strain evidence="1">VAN18-1</strain>
    </source>
</reference>
<organism evidence="1 2">
    <name type="scientific">Igneacidithiobacillus copahuensis</name>
    <dbReference type="NCBI Taxonomy" id="2724909"/>
    <lineage>
        <taxon>Bacteria</taxon>
        <taxon>Pseudomonadati</taxon>
        <taxon>Pseudomonadota</taxon>
        <taxon>Acidithiobacillia</taxon>
        <taxon>Acidithiobacillales</taxon>
        <taxon>Acidithiobacillaceae</taxon>
        <taxon>Igneacidithiobacillus</taxon>
    </lineage>
</organism>
<proteinExistence type="predicted"/>
<accession>A0AAE3CKF2</accession>